<gene>
    <name evidence="1" type="ORF">CSSPJE1EN1_LOCUS18891</name>
</gene>
<dbReference type="Proteomes" id="UP001497444">
    <property type="component" value="Chromosome 5"/>
</dbReference>
<keyword evidence="2" id="KW-1185">Reference proteome</keyword>
<accession>A0ABP0X2T4</accession>
<reference evidence="1" key="1">
    <citation type="submission" date="2024-02" db="EMBL/GenBank/DDBJ databases">
        <authorList>
            <consortium name="ELIXIR-Norway"/>
            <consortium name="Elixir Norway"/>
        </authorList>
    </citation>
    <scope>NUCLEOTIDE SEQUENCE</scope>
</reference>
<protein>
    <recommendedName>
        <fullName evidence="3">Ribosomal protein L2</fullName>
    </recommendedName>
</protein>
<evidence type="ECO:0008006" key="3">
    <source>
        <dbReference type="Google" id="ProtNLM"/>
    </source>
</evidence>
<dbReference type="EMBL" id="OZ020100">
    <property type="protein sequence ID" value="CAK9273413.1"/>
    <property type="molecule type" value="Genomic_DNA"/>
</dbReference>
<evidence type="ECO:0000313" key="2">
    <source>
        <dbReference type="Proteomes" id="UP001497444"/>
    </source>
</evidence>
<sequence length="122" mass="13508">MEAKEAGRLEEGILALSPPSRVYCENAFGTRLMLMVQGGKISRSWLRESSRGMQNKQLVQRDRATARWGRGERSCKAHNFPSRNTTLVNSSANGKALTSLGAPRIAMSAFHSARRYGVSRLL</sequence>
<evidence type="ECO:0000313" key="1">
    <source>
        <dbReference type="EMBL" id="CAK9273413.1"/>
    </source>
</evidence>
<proteinExistence type="predicted"/>
<name>A0ABP0X2T4_9BRYO</name>
<organism evidence="1 2">
    <name type="scientific">Sphagnum jensenii</name>
    <dbReference type="NCBI Taxonomy" id="128206"/>
    <lineage>
        <taxon>Eukaryota</taxon>
        <taxon>Viridiplantae</taxon>
        <taxon>Streptophyta</taxon>
        <taxon>Embryophyta</taxon>
        <taxon>Bryophyta</taxon>
        <taxon>Sphagnophytina</taxon>
        <taxon>Sphagnopsida</taxon>
        <taxon>Sphagnales</taxon>
        <taxon>Sphagnaceae</taxon>
        <taxon>Sphagnum</taxon>
    </lineage>
</organism>